<dbReference type="Pfam" id="PF00359">
    <property type="entry name" value="PTS_EIIA_2"/>
    <property type="match status" value="1"/>
</dbReference>
<dbReference type="PANTHER" id="PTHR47738">
    <property type="entry name" value="PTS SYSTEM FRUCTOSE-LIKE EIIA COMPONENT-RELATED"/>
    <property type="match status" value="1"/>
</dbReference>
<dbReference type="PANTHER" id="PTHR47738:SF2">
    <property type="entry name" value="PTS SYSTEM FRUCTOSE-LIKE EIIA COMPONENT"/>
    <property type="match status" value="1"/>
</dbReference>
<dbReference type="SUPFAM" id="SSF55804">
    <property type="entry name" value="Phoshotransferase/anion transport protein"/>
    <property type="match status" value="1"/>
</dbReference>
<dbReference type="InterPro" id="IPR051541">
    <property type="entry name" value="PTS_SugarTrans_NitroReg"/>
</dbReference>
<gene>
    <name evidence="4" type="ORF">HY912_14845</name>
</gene>
<reference evidence="4" key="1">
    <citation type="submission" date="2020-07" db="EMBL/GenBank/DDBJ databases">
        <title>Huge and variable diversity of episymbiotic CPR bacteria and DPANN archaea in groundwater ecosystems.</title>
        <authorList>
            <person name="He C.Y."/>
            <person name="Keren R."/>
            <person name="Whittaker M."/>
            <person name="Farag I.F."/>
            <person name="Doudna J."/>
            <person name="Cate J.H.D."/>
            <person name="Banfield J.F."/>
        </authorList>
    </citation>
    <scope>NUCLEOTIDE SEQUENCE</scope>
    <source>
        <strain evidence="4">NC_groundwater_1664_Pr3_B-0.1um_52_9</strain>
    </source>
</reference>
<keyword evidence="4" id="KW-0813">Transport</keyword>
<sequence>MRILDFLIPDGIISSLAAKSKEQVLAELVGPIADANPSINKEHLIETLVGRENLGSTGIGGGVAIPHGKLDGLKGLAASFGKSDQGVDFSSMDNKPAHLFFLLVAPKNSAGDHLKALARISRLFKDPLLKAGLQQANSAEEIYKILEEFDLRVP</sequence>
<dbReference type="EMBL" id="JACRDE010000386">
    <property type="protein sequence ID" value="MBI5250766.1"/>
    <property type="molecule type" value="Genomic_DNA"/>
</dbReference>
<dbReference type="CDD" id="cd00211">
    <property type="entry name" value="PTS_IIA_fru"/>
    <property type="match status" value="1"/>
</dbReference>
<dbReference type="InterPro" id="IPR002178">
    <property type="entry name" value="PTS_EIIA_type-2_dom"/>
</dbReference>
<keyword evidence="2" id="KW-0808">Transferase</keyword>
<dbReference type="AlphaFoldDB" id="A0A9D6V6B4"/>
<dbReference type="GO" id="GO:0016740">
    <property type="term" value="F:transferase activity"/>
    <property type="evidence" value="ECO:0007669"/>
    <property type="project" value="UniProtKB-KW"/>
</dbReference>
<dbReference type="Proteomes" id="UP000807825">
    <property type="component" value="Unassembled WGS sequence"/>
</dbReference>
<proteinExistence type="predicted"/>
<feature type="domain" description="PTS EIIA type-2" evidence="3">
    <location>
        <begin position="5"/>
        <end position="149"/>
    </location>
</feature>
<comment type="caution">
    <text evidence="4">The sequence shown here is derived from an EMBL/GenBank/DDBJ whole genome shotgun (WGS) entry which is preliminary data.</text>
</comment>
<dbReference type="InterPro" id="IPR016152">
    <property type="entry name" value="PTrfase/Anion_transptr"/>
</dbReference>
<dbReference type="GO" id="GO:0005737">
    <property type="term" value="C:cytoplasm"/>
    <property type="evidence" value="ECO:0007669"/>
    <property type="project" value="UniProtKB-SubCell"/>
</dbReference>
<name>A0A9D6V6B4_9BACT</name>
<evidence type="ECO:0000256" key="1">
    <source>
        <dbReference type="ARBA" id="ARBA00004496"/>
    </source>
</evidence>
<comment type="subcellular location">
    <subcellularLocation>
        <location evidence="1">Cytoplasm</location>
    </subcellularLocation>
</comment>
<dbReference type="PROSITE" id="PS00372">
    <property type="entry name" value="PTS_EIIA_TYPE_2_HIS"/>
    <property type="match status" value="1"/>
</dbReference>
<evidence type="ECO:0000259" key="3">
    <source>
        <dbReference type="PROSITE" id="PS51094"/>
    </source>
</evidence>
<keyword evidence="4" id="KW-0762">Sugar transport</keyword>
<evidence type="ECO:0000313" key="4">
    <source>
        <dbReference type="EMBL" id="MBI5250766.1"/>
    </source>
</evidence>
<accession>A0A9D6V6B4</accession>
<protein>
    <submittedName>
        <fullName evidence="4">PTS sugar transporter subunit IIA</fullName>
    </submittedName>
</protein>
<dbReference type="Gene3D" id="3.40.930.10">
    <property type="entry name" value="Mannitol-specific EII, Chain A"/>
    <property type="match status" value="1"/>
</dbReference>
<organism evidence="4 5">
    <name type="scientific">Desulfomonile tiedjei</name>
    <dbReference type="NCBI Taxonomy" id="2358"/>
    <lineage>
        <taxon>Bacteria</taxon>
        <taxon>Pseudomonadati</taxon>
        <taxon>Thermodesulfobacteriota</taxon>
        <taxon>Desulfomonilia</taxon>
        <taxon>Desulfomonilales</taxon>
        <taxon>Desulfomonilaceae</taxon>
        <taxon>Desulfomonile</taxon>
    </lineage>
</organism>
<evidence type="ECO:0000313" key="5">
    <source>
        <dbReference type="Proteomes" id="UP000807825"/>
    </source>
</evidence>
<evidence type="ECO:0000256" key="2">
    <source>
        <dbReference type="ARBA" id="ARBA00022679"/>
    </source>
</evidence>
<dbReference type="PROSITE" id="PS51094">
    <property type="entry name" value="PTS_EIIA_TYPE_2"/>
    <property type="match status" value="1"/>
</dbReference>
<dbReference type="FunFam" id="3.40.930.10:FF:000009">
    <property type="entry name" value="PTS system, fructose specific IIABC component"/>
    <property type="match status" value="1"/>
</dbReference>